<keyword evidence="1 5" id="KW-0597">Phosphoprotein</keyword>
<keyword evidence="2" id="KW-0805">Transcription regulation</keyword>
<dbReference type="PANTHER" id="PTHR43214">
    <property type="entry name" value="TWO-COMPONENT RESPONSE REGULATOR"/>
    <property type="match status" value="1"/>
</dbReference>
<dbReference type="Pfam" id="PF00072">
    <property type="entry name" value="Response_reg"/>
    <property type="match status" value="1"/>
</dbReference>
<dbReference type="SMART" id="SM00448">
    <property type="entry name" value="REC"/>
    <property type="match status" value="1"/>
</dbReference>
<dbReference type="InterPro" id="IPR011006">
    <property type="entry name" value="CheY-like_superfamily"/>
</dbReference>
<gene>
    <name evidence="8" type="primary">yxjL</name>
</gene>
<dbReference type="InterPro" id="IPR000792">
    <property type="entry name" value="Tscrpt_reg_LuxR_C"/>
</dbReference>
<dbReference type="PROSITE" id="PS50110">
    <property type="entry name" value="RESPONSE_REGULATORY"/>
    <property type="match status" value="1"/>
</dbReference>
<evidence type="ECO:0000256" key="5">
    <source>
        <dbReference type="PROSITE-ProRule" id="PRU00169"/>
    </source>
</evidence>
<evidence type="ECO:0000259" key="6">
    <source>
        <dbReference type="PROSITE" id="PS50043"/>
    </source>
</evidence>
<evidence type="ECO:0000313" key="8">
    <source>
        <dbReference type="EMBL" id="AVH76827.1"/>
    </source>
</evidence>
<evidence type="ECO:0000256" key="4">
    <source>
        <dbReference type="ARBA" id="ARBA00023163"/>
    </source>
</evidence>
<name>A0A2L2P6T5_9MICO</name>
<dbReference type="InterPro" id="IPR058245">
    <property type="entry name" value="NreC/VraR/RcsB-like_REC"/>
</dbReference>
<dbReference type="InterPro" id="IPR039420">
    <property type="entry name" value="WalR-like"/>
</dbReference>
<dbReference type="CDD" id="cd17535">
    <property type="entry name" value="REC_NarL-like"/>
    <property type="match status" value="1"/>
</dbReference>
<evidence type="ECO:0000259" key="7">
    <source>
        <dbReference type="PROSITE" id="PS50110"/>
    </source>
</evidence>
<dbReference type="PRINTS" id="PR00038">
    <property type="entry name" value="HTHLUXR"/>
</dbReference>
<dbReference type="SMART" id="SM00421">
    <property type="entry name" value="HTH_LUXR"/>
    <property type="match status" value="1"/>
</dbReference>
<dbReference type="EMBL" id="MG673929">
    <property type="protein sequence ID" value="AVH76827.1"/>
    <property type="molecule type" value="Genomic_DNA"/>
</dbReference>
<feature type="modified residue" description="4-aspartylphosphate" evidence="5">
    <location>
        <position position="60"/>
    </location>
</feature>
<dbReference type="GO" id="GO:0003677">
    <property type="term" value="F:DNA binding"/>
    <property type="evidence" value="ECO:0007669"/>
    <property type="project" value="UniProtKB-KW"/>
</dbReference>
<dbReference type="GO" id="GO:0000160">
    <property type="term" value="P:phosphorelay signal transduction system"/>
    <property type="evidence" value="ECO:0007669"/>
    <property type="project" value="InterPro"/>
</dbReference>
<dbReference type="PROSITE" id="PS50043">
    <property type="entry name" value="HTH_LUXR_2"/>
    <property type="match status" value="1"/>
</dbReference>
<keyword evidence="4" id="KW-0804">Transcription</keyword>
<dbReference type="GO" id="GO:0006355">
    <property type="term" value="P:regulation of DNA-templated transcription"/>
    <property type="evidence" value="ECO:0007669"/>
    <property type="project" value="InterPro"/>
</dbReference>
<dbReference type="InterPro" id="IPR001789">
    <property type="entry name" value="Sig_transdc_resp-reg_receiver"/>
</dbReference>
<evidence type="ECO:0000256" key="3">
    <source>
        <dbReference type="ARBA" id="ARBA00023125"/>
    </source>
</evidence>
<dbReference type="SUPFAM" id="SSF52172">
    <property type="entry name" value="CheY-like"/>
    <property type="match status" value="1"/>
</dbReference>
<dbReference type="AlphaFoldDB" id="A0A2L2P6T5"/>
<reference evidence="8" key="1">
    <citation type="submission" date="2017-12" db="EMBL/GenBank/DDBJ databases">
        <title>The anti-staphylococcal lipolanthines contain the amino acid avionin.</title>
        <authorList>
            <person name="Wiebach V."/>
            <person name="Mainz A."/>
            <person name="Siegert M.-A.J."/>
            <person name="Jungmann N.A."/>
            <person name="Lesquame G."/>
            <person name="Tirat S."/>
            <person name="Dreux-Zigha A."/>
            <person name="Aszodi J."/>
            <person name="Le Beller D."/>
            <person name="Suessmuth R.D."/>
        </authorList>
    </citation>
    <scope>NUCLEOTIDE SEQUENCE</scope>
    <source>
        <strain evidence="8">5913</strain>
    </source>
</reference>
<dbReference type="Pfam" id="PF00196">
    <property type="entry name" value="GerE"/>
    <property type="match status" value="1"/>
</dbReference>
<dbReference type="SUPFAM" id="SSF46894">
    <property type="entry name" value="C-terminal effector domain of the bipartite response regulators"/>
    <property type="match status" value="1"/>
</dbReference>
<accession>A0A2L2P6T5</accession>
<evidence type="ECO:0000256" key="2">
    <source>
        <dbReference type="ARBA" id="ARBA00023015"/>
    </source>
</evidence>
<dbReference type="PROSITE" id="PS00622">
    <property type="entry name" value="HTH_LUXR_1"/>
    <property type="match status" value="1"/>
</dbReference>
<dbReference type="PANTHER" id="PTHR43214:SF24">
    <property type="entry name" value="TRANSCRIPTIONAL REGULATORY PROTEIN NARL-RELATED"/>
    <property type="match status" value="1"/>
</dbReference>
<feature type="domain" description="Response regulatory" evidence="7">
    <location>
        <begin position="9"/>
        <end position="127"/>
    </location>
</feature>
<evidence type="ECO:0000256" key="1">
    <source>
        <dbReference type="ARBA" id="ARBA00022553"/>
    </source>
</evidence>
<dbReference type="InterPro" id="IPR016032">
    <property type="entry name" value="Sig_transdc_resp-reg_C-effctor"/>
</dbReference>
<sequence length="234" mass="25311">MTTSSPPITVLVADDQALVRDGFSRIVDAQPDMRAVGTAPDGEAAVERVRELRPDVVLMDIRMPRLDGIEATRTLTAEAVSPATRVLGLTTYDTDAYAVRILQAGAVGFILKDSTASQLVDAIRAVHGGTFAVSAPTSRRLLERIAIHDAEPSEGDDALLAVLTERERAVFEQIVQGCSNPEIASTLHIAEVTVKTHVGHILTKLRVRDRVHLVIWAHERGLASRRSAGRSRAD</sequence>
<dbReference type="Gene3D" id="3.40.50.2300">
    <property type="match status" value="1"/>
</dbReference>
<dbReference type="CDD" id="cd06170">
    <property type="entry name" value="LuxR_C_like"/>
    <property type="match status" value="1"/>
</dbReference>
<keyword evidence="3" id="KW-0238">DNA-binding</keyword>
<proteinExistence type="predicted"/>
<protein>
    <submittedName>
        <fullName evidence="8">YxjL</fullName>
    </submittedName>
</protein>
<feature type="domain" description="HTH luxR-type" evidence="6">
    <location>
        <begin position="156"/>
        <end position="221"/>
    </location>
</feature>
<organism evidence="8">
    <name type="scientific">Microbacterium arborescens</name>
    <dbReference type="NCBI Taxonomy" id="33883"/>
    <lineage>
        <taxon>Bacteria</taxon>
        <taxon>Bacillati</taxon>
        <taxon>Actinomycetota</taxon>
        <taxon>Actinomycetes</taxon>
        <taxon>Micrococcales</taxon>
        <taxon>Microbacteriaceae</taxon>
        <taxon>Microbacterium</taxon>
    </lineage>
</organism>